<gene>
    <name evidence="2" type="ORF">K435DRAFT_780121</name>
</gene>
<dbReference type="EMBL" id="ML179267">
    <property type="protein sequence ID" value="THU92788.1"/>
    <property type="molecule type" value="Genomic_DNA"/>
</dbReference>
<feature type="compositionally biased region" description="Low complexity" evidence="1">
    <location>
        <begin position="350"/>
        <end position="363"/>
    </location>
</feature>
<feature type="compositionally biased region" description="Low complexity" evidence="1">
    <location>
        <begin position="137"/>
        <end position="164"/>
    </location>
</feature>
<name>A0A4S8LUT5_DENBC</name>
<proteinExistence type="predicted"/>
<feature type="compositionally biased region" description="Polar residues" evidence="1">
    <location>
        <begin position="193"/>
        <end position="207"/>
    </location>
</feature>
<feature type="compositionally biased region" description="Low complexity" evidence="1">
    <location>
        <begin position="112"/>
        <end position="127"/>
    </location>
</feature>
<evidence type="ECO:0000313" key="3">
    <source>
        <dbReference type="Proteomes" id="UP000297245"/>
    </source>
</evidence>
<evidence type="ECO:0000256" key="1">
    <source>
        <dbReference type="SAM" id="MobiDB-lite"/>
    </source>
</evidence>
<feature type="region of interest" description="Disordered" evidence="1">
    <location>
        <begin position="237"/>
        <end position="270"/>
    </location>
</feature>
<feature type="compositionally biased region" description="Low complexity" evidence="1">
    <location>
        <begin position="711"/>
        <end position="722"/>
    </location>
</feature>
<feature type="compositionally biased region" description="Low complexity" evidence="1">
    <location>
        <begin position="769"/>
        <end position="783"/>
    </location>
</feature>
<feature type="region of interest" description="Disordered" evidence="1">
    <location>
        <begin position="308"/>
        <end position="365"/>
    </location>
</feature>
<feature type="compositionally biased region" description="Low complexity" evidence="1">
    <location>
        <begin position="48"/>
        <end position="62"/>
    </location>
</feature>
<accession>A0A4S8LUT5</accession>
<feature type="compositionally biased region" description="Polar residues" evidence="1">
    <location>
        <begin position="68"/>
        <end position="91"/>
    </location>
</feature>
<feature type="compositionally biased region" description="Basic and acidic residues" evidence="1">
    <location>
        <begin position="94"/>
        <end position="104"/>
    </location>
</feature>
<feature type="compositionally biased region" description="Acidic residues" evidence="1">
    <location>
        <begin position="431"/>
        <end position="443"/>
    </location>
</feature>
<sequence>MERKRKERWMEEKRLGWIEEMRGKVEREMKELEGLIRSWGGGGGKNTSANSTSYPSSSVSRSNHQHQPRIQPQSSAFVTTGQASTSKTLSGAETEAKEKEERMNRNLARAHSTSSFPSSSRSSSINPNGPPSPLFLRSSGLSLSPTSPGSPTSPISTSSTYRSSVVPIGFVFNSGNGAGRDTARGRERRTKSSGDLLSSMSMPTNLDSDQDRPCLFSSSSYHSSSCSSSYSFYGCSYGYPSHPDPDPNSNPDHPNTSAYAQQNRYPKRLTMDTVEPMKLRVMGEEEIGREVVEGLKRMRTKMGIGMRVELKKAPLSEGKGLGEPKRGRGEGEGDRDQSSAASEEIDVLGSNSDSNSNSSELSSVGTLVDLETPTTVGVTTVTGIAGMMTISGEMKERSLLEMEAQGGIAREVGDGDGRLEQEGLGRKEEVDTGSDADSEEEPGKEDQVGDVFGFFGGDNGTATIYRRLAASTTSLSEIDIDAATAKLIIDGEDIQIPEYAKELMELLEGTRVGEGLARTLKGGAAPVNGSSYSRSGSTTLTWRDASRPSGAGTGRRVKSRPPSPVPRPIARLELSKLESELELEFGPGSRSRSLTVPSSSIVTPINAQTPPPEGKISRSPILTVPVPADDRSRLVGREGGAVSGSVSLLTLSSVYEARDVHNSNSRSREENQHEDVEDTDRSEDRPSPNNVFLRPPSSPLVSPNRKKRSSSRLSMSRISQISTWTPSKKSLRSLLIHPLSPESSPSGSDLEPEDLPRTRAGEQSPTPAPTSNSRSTGSNSRSPMTLRKTASVMLSGSVSIPKRLSRKLSRSVFTGGERGEGERR</sequence>
<evidence type="ECO:0000313" key="2">
    <source>
        <dbReference type="EMBL" id="THU92788.1"/>
    </source>
</evidence>
<feature type="region of interest" description="Disordered" evidence="1">
    <location>
        <begin position="526"/>
        <end position="568"/>
    </location>
</feature>
<feature type="compositionally biased region" description="Basic and acidic residues" evidence="1">
    <location>
        <begin position="657"/>
        <end position="674"/>
    </location>
</feature>
<feature type="region of interest" description="Disordered" evidence="1">
    <location>
        <begin position="36"/>
        <end position="212"/>
    </location>
</feature>
<dbReference type="AlphaFoldDB" id="A0A4S8LUT5"/>
<reference evidence="2 3" key="1">
    <citation type="journal article" date="2019" name="Nat. Ecol. Evol.">
        <title>Megaphylogeny resolves global patterns of mushroom evolution.</title>
        <authorList>
            <person name="Varga T."/>
            <person name="Krizsan K."/>
            <person name="Foldi C."/>
            <person name="Dima B."/>
            <person name="Sanchez-Garcia M."/>
            <person name="Sanchez-Ramirez S."/>
            <person name="Szollosi G.J."/>
            <person name="Szarkandi J.G."/>
            <person name="Papp V."/>
            <person name="Albert L."/>
            <person name="Andreopoulos W."/>
            <person name="Angelini C."/>
            <person name="Antonin V."/>
            <person name="Barry K.W."/>
            <person name="Bougher N.L."/>
            <person name="Buchanan P."/>
            <person name="Buyck B."/>
            <person name="Bense V."/>
            <person name="Catcheside P."/>
            <person name="Chovatia M."/>
            <person name="Cooper J."/>
            <person name="Damon W."/>
            <person name="Desjardin D."/>
            <person name="Finy P."/>
            <person name="Geml J."/>
            <person name="Haridas S."/>
            <person name="Hughes K."/>
            <person name="Justo A."/>
            <person name="Karasinski D."/>
            <person name="Kautmanova I."/>
            <person name="Kiss B."/>
            <person name="Kocsube S."/>
            <person name="Kotiranta H."/>
            <person name="LaButti K.M."/>
            <person name="Lechner B.E."/>
            <person name="Liimatainen K."/>
            <person name="Lipzen A."/>
            <person name="Lukacs Z."/>
            <person name="Mihaltcheva S."/>
            <person name="Morgado L.N."/>
            <person name="Niskanen T."/>
            <person name="Noordeloos M.E."/>
            <person name="Ohm R.A."/>
            <person name="Ortiz-Santana B."/>
            <person name="Ovrebo C."/>
            <person name="Racz N."/>
            <person name="Riley R."/>
            <person name="Savchenko A."/>
            <person name="Shiryaev A."/>
            <person name="Soop K."/>
            <person name="Spirin V."/>
            <person name="Szebenyi C."/>
            <person name="Tomsovsky M."/>
            <person name="Tulloss R.E."/>
            <person name="Uehling J."/>
            <person name="Grigoriev I.V."/>
            <person name="Vagvolgyi C."/>
            <person name="Papp T."/>
            <person name="Martin F.M."/>
            <person name="Miettinen O."/>
            <person name="Hibbett D.S."/>
            <person name="Nagy L.G."/>
        </authorList>
    </citation>
    <scope>NUCLEOTIDE SEQUENCE [LARGE SCALE GENOMIC DNA]</scope>
    <source>
        <strain evidence="2 3">CBS 962.96</strain>
    </source>
</reference>
<feature type="compositionally biased region" description="Basic and acidic residues" evidence="1">
    <location>
        <begin position="411"/>
        <end position="430"/>
    </location>
</feature>
<protein>
    <submittedName>
        <fullName evidence="2">Uncharacterized protein</fullName>
    </submittedName>
</protein>
<feature type="region of interest" description="Disordered" evidence="1">
    <location>
        <begin position="408"/>
        <end position="450"/>
    </location>
</feature>
<feature type="compositionally biased region" description="Basic and acidic residues" evidence="1">
    <location>
        <begin position="308"/>
        <end position="337"/>
    </location>
</feature>
<feature type="compositionally biased region" description="Polar residues" evidence="1">
    <location>
        <begin position="528"/>
        <end position="541"/>
    </location>
</feature>
<feature type="compositionally biased region" description="Low complexity" evidence="1">
    <location>
        <begin position="589"/>
        <end position="600"/>
    </location>
</feature>
<feature type="region of interest" description="Disordered" evidence="1">
    <location>
        <begin position="657"/>
        <end position="824"/>
    </location>
</feature>
<feature type="compositionally biased region" description="Low complexity" evidence="1">
    <location>
        <begin position="237"/>
        <end position="255"/>
    </location>
</feature>
<dbReference type="Proteomes" id="UP000297245">
    <property type="component" value="Unassembled WGS sequence"/>
</dbReference>
<feature type="region of interest" description="Disordered" evidence="1">
    <location>
        <begin position="585"/>
        <end position="623"/>
    </location>
</feature>
<keyword evidence="3" id="KW-1185">Reference proteome</keyword>
<organism evidence="2 3">
    <name type="scientific">Dendrothele bispora (strain CBS 962.96)</name>
    <dbReference type="NCBI Taxonomy" id="1314807"/>
    <lineage>
        <taxon>Eukaryota</taxon>
        <taxon>Fungi</taxon>
        <taxon>Dikarya</taxon>
        <taxon>Basidiomycota</taxon>
        <taxon>Agaricomycotina</taxon>
        <taxon>Agaricomycetes</taxon>
        <taxon>Agaricomycetidae</taxon>
        <taxon>Agaricales</taxon>
        <taxon>Agaricales incertae sedis</taxon>
        <taxon>Dendrothele</taxon>
    </lineage>
</organism>